<geneLocation type="plasmid" evidence="1">
    <name>pRp12D01</name>
</geneLocation>
<dbReference type="KEGG" id="rpf:Rpic12D_4924"/>
<reference evidence="1" key="1">
    <citation type="submission" date="2009-06" db="EMBL/GenBank/DDBJ databases">
        <title>Complete sequence plasmid 1 of Ralstonia pickettii 12D.</title>
        <authorList>
            <consortium name="US DOE Joint Genome Institute"/>
            <person name="Lucas S."/>
            <person name="Copeland A."/>
            <person name="Lapidus A."/>
            <person name="Glavina del Rio T."/>
            <person name="Dalin E."/>
            <person name="Tice H."/>
            <person name="Bruce D."/>
            <person name="Goodwin L."/>
            <person name="Pitluck S."/>
            <person name="Sims D."/>
            <person name="Meincke L."/>
            <person name="Brettin T."/>
            <person name="Detter J.C."/>
            <person name="Han C."/>
            <person name="Larimer F."/>
            <person name="Land M."/>
            <person name="Hauser L."/>
            <person name="Kyrpides N."/>
            <person name="Ovchinnikova G."/>
            <person name="Marsh T."/>
            <person name="Richardson P."/>
        </authorList>
    </citation>
    <scope>NUCLEOTIDE SEQUENCE [LARGE SCALE GENOMIC DNA]</scope>
    <source>
        <plasmid evidence="1">12D</plasmid>
        <plasmid evidence="1">pRp12D01</plasmid>
    </source>
</reference>
<protein>
    <submittedName>
        <fullName evidence="1">Uncharacterized protein</fullName>
    </submittedName>
</protein>
<evidence type="ECO:0000313" key="1">
    <source>
        <dbReference type="EMBL" id="ACS66158.1"/>
    </source>
</evidence>
<keyword evidence="1" id="KW-0614">Plasmid</keyword>
<accession>C6BPN4</accession>
<proteinExistence type="predicted"/>
<name>C6BPN4_RALP1</name>
<organism evidence="1">
    <name type="scientific">Ralstonia pickettii (strain 12D)</name>
    <dbReference type="NCBI Taxonomy" id="428406"/>
    <lineage>
        <taxon>Bacteria</taxon>
        <taxon>Pseudomonadati</taxon>
        <taxon>Pseudomonadota</taxon>
        <taxon>Betaproteobacteria</taxon>
        <taxon>Burkholderiales</taxon>
        <taxon>Burkholderiaceae</taxon>
        <taxon>Ralstonia</taxon>
    </lineage>
</organism>
<dbReference type="HOGENOM" id="CLU_828663_0_0_4"/>
<gene>
    <name evidence="1" type="ordered locus">Rpic12D_4924</name>
</gene>
<sequence length="335" mass="36742">MTPTSDVLRLLQPAFEPCAGFQGEACSQNTWDPQAGHVPRGFCGAVGGVSDIKLVLVCAEPGDPHPSENHASDGTAAGRLRSVSHYALECVRNGNDRFHKNLRTILDLCWPDTDFETQMRWTWITDSVLCSAKKEGGRFPVRVERECAKRFLVPQISLFPGAIVAALGKKAEHRMRQAGIVDFVAAGAAAPPGCNQAGVRESWHHLAGIVHVRFPTQANTEKSTFMNQLPTHRPMKEFEAFAQAAVLAQTESSHPDPIDVFVQSLWHAAELDWFHQTGKHKKLLDAGGLPRDEAYLYAALIQLCKSLVEAGPTAAISYDEYHKLVAEKASTRVGR</sequence>
<dbReference type="AlphaFoldDB" id="C6BPN4"/>
<dbReference type="EMBL" id="CP001646">
    <property type="protein sequence ID" value="ACS66158.1"/>
    <property type="molecule type" value="Genomic_DNA"/>
</dbReference>